<keyword evidence="8" id="KW-1133">Transmembrane helix</keyword>
<feature type="active site" evidence="7">
    <location>
        <position position="88"/>
    </location>
</feature>
<evidence type="ECO:0000256" key="1">
    <source>
        <dbReference type="ARBA" id="ARBA00000677"/>
    </source>
</evidence>
<gene>
    <name evidence="11" type="primary">lepB</name>
    <name evidence="11" type="ORF">STSU_008685</name>
</gene>
<evidence type="ECO:0000256" key="8">
    <source>
        <dbReference type="RuleBase" id="RU362042"/>
    </source>
</evidence>
<dbReference type="Pfam" id="PF10502">
    <property type="entry name" value="Peptidase_S26"/>
    <property type="match status" value="1"/>
</dbReference>
<dbReference type="InterPro" id="IPR036286">
    <property type="entry name" value="LexA/Signal_pep-like_sf"/>
</dbReference>
<name>A0A7G3UA53_STRT9</name>
<dbReference type="Proteomes" id="UP000005940">
    <property type="component" value="Chromosome"/>
</dbReference>
<dbReference type="InterPro" id="IPR019756">
    <property type="entry name" value="Pept_S26A_signal_pept_1_Ser-AS"/>
</dbReference>
<dbReference type="EMBL" id="CP029159">
    <property type="protein sequence ID" value="QKM67237.1"/>
    <property type="molecule type" value="Genomic_DNA"/>
</dbReference>
<feature type="active site" evidence="7">
    <location>
        <position position="159"/>
    </location>
</feature>
<dbReference type="NCBIfam" id="TIGR02227">
    <property type="entry name" value="sigpep_I_bact"/>
    <property type="match status" value="1"/>
</dbReference>
<feature type="region of interest" description="Disordered" evidence="9">
    <location>
        <begin position="214"/>
        <end position="233"/>
    </location>
</feature>
<organism evidence="11 12">
    <name type="scientific">Streptomyces tsukubensis (strain DSM 42081 / NBRC 108919 / NRRL 18488 / 9993)</name>
    <dbReference type="NCBI Taxonomy" id="1114943"/>
    <lineage>
        <taxon>Bacteria</taxon>
        <taxon>Bacillati</taxon>
        <taxon>Actinomycetota</taxon>
        <taxon>Actinomycetes</taxon>
        <taxon>Kitasatosporales</taxon>
        <taxon>Streptomycetaceae</taxon>
        <taxon>Streptomyces</taxon>
    </lineage>
</organism>
<keyword evidence="8" id="KW-0472">Membrane</keyword>
<feature type="transmembrane region" description="Helical" evidence="8">
    <location>
        <begin position="61"/>
        <end position="79"/>
    </location>
</feature>
<dbReference type="PROSITE" id="PS00501">
    <property type="entry name" value="SPASE_I_1"/>
    <property type="match status" value="1"/>
</dbReference>
<evidence type="ECO:0000313" key="12">
    <source>
        <dbReference type="Proteomes" id="UP000005940"/>
    </source>
</evidence>
<evidence type="ECO:0000259" key="10">
    <source>
        <dbReference type="Pfam" id="PF10502"/>
    </source>
</evidence>
<sequence length="314" mass="32430">MDTENTRTERDRSSATDRPDPVPAAEPGTAAGTVEEGPRSRRFPGLARVAGLLGGTWRRSALLAVVCLGAVLLVSRFVVQPFHIPSGSMEPTLRTGDRVLVNKLVYGPDAEPERGDLIVFDGTGSFVREGAAANPVQEAVRGAFAAVGLAEPAETDFVKRVIGVGGDRVVCCDKEGRITVNGTALDERYLHPGDAPSDVAFDIVVRPGTLWVMGDHRSDSRDSRDHLGDPGGGMVPVENVIGRADWIAWPAGRWGSLEGTDAFARVPDAPEGSAPDAPGSWSGGGPAPSTAPGSPGAPGVPSPGGGAADGRPHG</sequence>
<evidence type="ECO:0000256" key="4">
    <source>
        <dbReference type="ARBA" id="ARBA00013208"/>
    </source>
</evidence>
<protein>
    <recommendedName>
        <fullName evidence="4 8">Signal peptidase I</fullName>
        <ecNumber evidence="4 8">3.4.21.89</ecNumber>
    </recommendedName>
</protein>
<dbReference type="SUPFAM" id="SSF51306">
    <property type="entry name" value="LexA/Signal peptidase"/>
    <property type="match status" value="1"/>
</dbReference>
<reference evidence="11 12" key="1">
    <citation type="journal article" date="2012" name="J. Bacteriol.">
        <title>Draft genome of Streptomyces tsukubaensis NRRL 18488, the producer of the clinically important immunosuppressant tacrolimus (FK506).</title>
        <authorList>
            <person name="Barreiro C."/>
            <person name="Prieto C."/>
            <person name="Sola-Landa A."/>
            <person name="Solera E."/>
            <person name="Martinez-Castro M."/>
            <person name="Perez-Redondo R."/>
            <person name="Garcia-Estrada C."/>
            <person name="Aparicio J.F."/>
            <person name="Fernandez-Martinez L.T."/>
            <person name="Santos-Aberturas J."/>
            <person name="Salehi-Najafabadi Z."/>
            <person name="Rodriguez-Garcia A."/>
            <person name="Tauch A."/>
            <person name="Martin J.F."/>
        </authorList>
    </citation>
    <scope>NUCLEOTIDE SEQUENCE [LARGE SCALE GENOMIC DNA]</scope>
    <source>
        <strain evidence="12">DSM 42081 / NBRC 108919 / NRRL 18488 / 9993</strain>
    </source>
</reference>
<keyword evidence="6 8" id="KW-0378">Hydrolase</keyword>
<comment type="catalytic activity">
    <reaction evidence="1 8">
        <text>Cleavage of hydrophobic, N-terminal signal or leader sequences from secreted and periplasmic proteins.</text>
        <dbReference type="EC" id="3.4.21.89"/>
    </reaction>
</comment>
<dbReference type="PANTHER" id="PTHR43390:SF1">
    <property type="entry name" value="CHLOROPLAST PROCESSING PEPTIDASE"/>
    <property type="match status" value="1"/>
</dbReference>
<keyword evidence="5 8" id="KW-0645">Protease</keyword>
<dbReference type="InterPro" id="IPR000223">
    <property type="entry name" value="Pept_S26A_signal_pept_1"/>
</dbReference>
<keyword evidence="8" id="KW-0812">Transmembrane</keyword>
<feature type="region of interest" description="Disordered" evidence="9">
    <location>
        <begin position="263"/>
        <end position="314"/>
    </location>
</feature>
<dbReference type="GO" id="GO:0009003">
    <property type="term" value="F:signal peptidase activity"/>
    <property type="evidence" value="ECO:0007669"/>
    <property type="project" value="UniProtKB-EC"/>
</dbReference>
<keyword evidence="12" id="KW-1185">Reference proteome</keyword>
<comment type="similarity">
    <text evidence="3 8">Belongs to the peptidase S26 family.</text>
</comment>
<evidence type="ECO:0000256" key="3">
    <source>
        <dbReference type="ARBA" id="ARBA00009370"/>
    </source>
</evidence>
<dbReference type="Gene3D" id="2.10.109.10">
    <property type="entry name" value="Umud Fragment, subunit A"/>
    <property type="match status" value="1"/>
</dbReference>
<feature type="compositionally biased region" description="Basic and acidic residues" evidence="9">
    <location>
        <begin position="1"/>
        <end position="20"/>
    </location>
</feature>
<dbReference type="InterPro" id="IPR019533">
    <property type="entry name" value="Peptidase_S26"/>
</dbReference>
<proteinExistence type="inferred from homology"/>
<evidence type="ECO:0000256" key="6">
    <source>
        <dbReference type="ARBA" id="ARBA00022801"/>
    </source>
</evidence>
<feature type="compositionally biased region" description="Basic and acidic residues" evidence="9">
    <location>
        <begin position="214"/>
        <end position="228"/>
    </location>
</feature>
<feature type="domain" description="Peptidase S26" evidence="10">
    <location>
        <begin position="59"/>
        <end position="249"/>
    </location>
</feature>
<evidence type="ECO:0000256" key="2">
    <source>
        <dbReference type="ARBA" id="ARBA00004401"/>
    </source>
</evidence>
<dbReference type="InterPro" id="IPR019758">
    <property type="entry name" value="Pept_S26A_signal_pept_1_CS"/>
</dbReference>
<dbReference type="RefSeq" id="WP_130585184.1">
    <property type="nucleotide sequence ID" value="NZ_CP029159.1"/>
</dbReference>
<dbReference type="EC" id="3.4.21.89" evidence="4 8"/>
<dbReference type="GO" id="GO:0004252">
    <property type="term" value="F:serine-type endopeptidase activity"/>
    <property type="evidence" value="ECO:0007669"/>
    <property type="project" value="InterPro"/>
</dbReference>
<feature type="compositionally biased region" description="Low complexity" evidence="9">
    <location>
        <begin position="287"/>
        <end position="299"/>
    </location>
</feature>
<accession>A0A7G3UA53</accession>
<dbReference type="PRINTS" id="PR00727">
    <property type="entry name" value="LEADERPTASE"/>
</dbReference>
<evidence type="ECO:0000313" key="11">
    <source>
        <dbReference type="EMBL" id="QKM67237.1"/>
    </source>
</evidence>
<dbReference type="PANTHER" id="PTHR43390">
    <property type="entry name" value="SIGNAL PEPTIDASE I"/>
    <property type="match status" value="1"/>
</dbReference>
<dbReference type="PROSITE" id="PS00761">
    <property type="entry name" value="SPASE_I_3"/>
    <property type="match status" value="1"/>
</dbReference>
<comment type="subcellular location">
    <subcellularLocation>
        <location evidence="2">Cell membrane</location>
        <topology evidence="2">Single-pass type II membrane protein</topology>
    </subcellularLocation>
    <subcellularLocation>
        <location evidence="8">Membrane</location>
        <topology evidence="8">Single-pass type II membrane protein</topology>
    </subcellularLocation>
</comment>
<dbReference type="GO" id="GO:0006465">
    <property type="term" value="P:signal peptide processing"/>
    <property type="evidence" value="ECO:0007669"/>
    <property type="project" value="InterPro"/>
</dbReference>
<dbReference type="CDD" id="cd06530">
    <property type="entry name" value="S26_SPase_I"/>
    <property type="match status" value="1"/>
</dbReference>
<evidence type="ECO:0000256" key="7">
    <source>
        <dbReference type="PIRSR" id="PIRSR600223-1"/>
    </source>
</evidence>
<feature type="region of interest" description="Disordered" evidence="9">
    <location>
        <begin position="1"/>
        <end position="40"/>
    </location>
</feature>
<dbReference type="GO" id="GO:0005886">
    <property type="term" value="C:plasma membrane"/>
    <property type="evidence" value="ECO:0007669"/>
    <property type="project" value="UniProtKB-SubCell"/>
</dbReference>
<evidence type="ECO:0000256" key="5">
    <source>
        <dbReference type="ARBA" id="ARBA00022670"/>
    </source>
</evidence>
<dbReference type="AlphaFoldDB" id="A0A7G3UA53"/>
<evidence type="ECO:0000256" key="9">
    <source>
        <dbReference type="SAM" id="MobiDB-lite"/>
    </source>
</evidence>